<dbReference type="InterPro" id="IPR002347">
    <property type="entry name" value="SDR_fam"/>
</dbReference>
<sequence>MGMENCTGRVALITGASRGLGANIARELAADGCHVALTARTIEPLDTLAREIETETGRTAIAVPGDVTSPGDRSGVVEQVAAVLGPVDILVNTAAIAKATPFTAEDPALPIATNLEAPMQLTRLVVPGMIERGFGRVLNIASLAGLAGLPHLVDYSASKAGLIAFSTALRAELRGTGVSTTVVSPGFIGDEGMYPAYETPVPWYLGTNASAIVARRAVRAMRRDRSEVIVNRLPLRALVVLGSMSDRAMRAMTRALGAEDYLRGLADRRLPYSDLVAVPR</sequence>
<organism evidence="5 6">
    <name type="scientific">Microbacterium thalassium</name>
    <dbReference type="NCBI Taxonomy" id="362649"/>
    <lineage>
        <taxon>Bacteria</taxon>
        <taxon>Bacillati</taxon>
        <taxon>Actinomycetota</taxon>
        <taxon>Actinomycetes</taxon>
        <taxon>Micrococcales</taxon>
        <taxon>Microbacteriaceae</taxon>
        <taxon>Microbacterium</taxon>
    </lineage>
</organism>
<evidence type="ECO:0000259" key="4">
    <source>
        <dbReference type="SMART" id="SM00822"/>
    </source>
</evidence>
<dbReference type="PROSITE" id="PS00061">
    <property type="entry name" value="ADH_SHORT"/>
    <property type="match status" value="1"/>
</dbReference>
<dbReference type="Gene3D" id="3.40.50.720">
    <property type="entry name" value="NAD(P)-binding Rossmann-like Domain"/>
    <property type="match status" value="1"/>
</dbReference>
<dbReference type="PRINTS" id="PR00080">
    <property type="entry name" value="SDRFAMILY"/>
</dbReference>
<evidence type="ECO:0000256" key="2">
    <source>
        <dbReference type="ARBA" id="ARBA00023002"/>
    </source>
</evidence>
<evidence type="ECO:0000256" key="3">
    <source>
        <dbReference type="RuleBase" id="RU000363"/>
    </source>
</evidence>
<dbReference type="PRINTS" id="PR00081">
    <property type="entry name" value="GDHRDH"/>
</dbReference>
<dbReference type="GO" id="GO:0016020">
    <property type="term" value="C:membrane"/>
    <property type="evidence" value="ECO:0007669"/>
    <property type="project" value="TreeGrafter"/>
</dbReference>
<protein>
    <submittedName>
        <fullName evidence="5">Short-subunit dehydrogenase</fullName>
    </submittedName>
</protein>
<evidence type="ECO:0000256" key="1">
    <source>
        <dbReference type="ARBA" id="ARBA00006484"/>
    </source>
</evidence>
<comment type="similarity">
    <text evidence="1 3">Belongs to the short-chain dehydrogenases/reductases (SDR) family.</text>
</comment>
<dbReference type="Pfam" id="PF00106">
    <property type="entry name" value="adh_short"/>
    <property type="match status" value="1"/>
</dbReference>
<evidence type="ECO:0000313" key="5">
    <source>
        <dbReference type="EMBL" id="MBB6390828.1"/>
    </source>
</evidence>
<reference evidence="5 6" key="1">
    <citation type="submission" date="2020-08" db="EMBL/GenBank/DDBJ databases">
        <title>Sequencing the genomes of 1000 actinobacteria strains.</title>
        <authorList>
            <person name="Klenk H.-P."/>
        </authorList>
    </citation>
    <scope>NUCLEOTIDE SEQUENCE [LARGE SCALE GENOMIC DNA]</scope>
    <source>
        <strain evidence="5 6">DSM 12511</strain>
    </source>
</reference>
<proteinExistence type="inferred from homology"/>
<dbReference type="GO" id="GO:0016491">
    <property type="term" value="F:oxidoreductase activity"/>
    <property type="evidence" value="ECO:0007669"/>
    <property type="project" value="UniProtKB-KW"/>
</dbReference>
<comment type="caution">
    <text evidence="5">The sequence shown here is derived from an EMBL/GenBank/DDBJ whole genome shotgun (WGS) entry which is preliminary data.</text>
</comment>
<dbReference type="PANTHER" id="PTHR44196">
    <property type="entry name" value="DEHYDROGENASE/REDUCTASE SDR FAMILY MEMBER 7B"/>
    <property type="match status" value="1"/>
</dbReference>
<dbReference type="InterPro" id="IPR020904">
    <property type="entry name" value="Sc_DH/Rdtase_CS"/>
</dbReference>
<accession>A0A7X0KU80</accession>
<dbReference type="SUPFAM" id="SSF51735">
    <property type="entry name" value="NAD(P)-binding Rossmann-fold domains"/>
    <property type="match status" value="1"/>
</dbReference>
<feature type="domain" description="Ketoreductase" evidence="4">
    <location>
        <begin position="9"/>
        <end position="191"/>
    </location>
</feature>
<dbReference type="EMBL" id="JACHML010000001">
    <property type="protein sequence ID" value="MBB6390828.1"/>
    <property type="molecule type" value="Genomic_DNA"/>
</dbReference>
<name>A0A7X0KU80_9MICO</name>
<evidence type="ECO:0000313" key="6">
    <source>
        <dbReference type="Proteomes" id="UP000537775"/>
    </source>
</evidence>
<dbReference type="RefSeq" id="WP_184750036.1">
    <property type="nucleotide sequence ID" value="NZ_BAAAJR010000003.1"/>
</dbReference>
<dbReference type="InterPro" id="IPR036291">
    <property type="entry name" value="NAD(P)-bd_dom_sf"/>
</dbReference>
<gene>
    <name evidence="5" type="ORF">HD594_001141</name>
</gene>
<dbReference type="Proteomes" id="UP000537775">
    <property type="component" value="Unassembled WGS sequence"/>
</dbReference>
<dbReference type="PANTHER" id="PTHR44196:SF1">
    <property type="entry name" value="DEHYDROGENASE_REDUCTASE SDR FAMILY MEMBER 7B"/>
    <property type="match status" value="1"/>
</dbReference>
<keyword evidence="6" id="KW-1185">Reference proteome</keyword>
<dbReference type="AlphaFoldDB" id="A0A7X0KU80"/>
<keyword evidence="2" id="KW-0560">Oxidoreductase</keyword>
<dbReference type="InterPro" id="IPR057326">
    <property type="entry name" value="KR_dom"/>
</dbReference>
<dbReference type="SMART" id="SM00822">
    <property type="entry name" value="PKS_KR"/>
    <property type="match status" value="1"/>
</dbReference>
<dbReference type="CDD" id="cd05233">
    <property type="entry name" value="SDR_c"/>
    <property type="match status" value="1"/>
</dbReference>